<dbReference type="AlphaFoldDB" id="A0A4Y2AWZ6"/>
<proteinExistence type="predicted"/>
<accession>A0A4Y2AWZ6</accession>
<evidence type="ECO:0000313" key="1">
    <source>
        <dbReference type="EMBL" id="GBL83809.1"/>
    </source>
</evidence>
<dbReference type="EMBL" id="BGPR01000034">
    <property type="protein sequence ID" value="GBL83809.1"/>
    <property type="molecule type" value="Genomic_DNA"/>
</dbReference>
<name>A0A4Y2AWZ6_ARAVE</name>
<sequence length="173" mass="20166">MPHLNLLQPKICKITEKVRRIARATWGLKPNVVKEIYLVATEKILTYGSEIWYWDKVKFNNKLLQTQRSPLLSITKANSTASTDALYVLSGCPPLDLKVRTNVMTSQHIQRIKNSREIGGLQSFDFEMAIKPWEVVKICWSLFDESQTFETLYILMARKSRIKRVRLRSLPRK</sequence>
<gene>
    <name evidence="1" type="ORF">AVEN_132689_1</name>
</gene>
<evidence type="ECO:0000313" key="2">
    <source>
        <dbReference type="Proteomes" id="UP000499080"/>
    </source>
</evidence>
<dbReference type="Proteomes" id="UP000499080">
    <property type="component" value="Unassembled WGS sequence"/>
</dbReference>
<keyword evidence="2" id="KW-1185">Reference proteome</keyword>
<organism evidence="1 2">
    <name type="scientific">Araneus ventricosus</name>
    <name type="common">Orbweaver spider</name>
    <name type="synonym">Epeira ventricosa</name>
    <dbReference type="NCBI Taxonomy" id="182803"/>
    <lineage>
        <taxon>Eukaryota</taxon>
        <taxon>Metazoa</taxon>
        <taxon>Ecdysozoa</taxon>
        <taxon>Arthropoda</taxon>
        <taxon>Chelicerata</taxon>
        <taxon>Arachnida</taxon>
        <taxon>Araneae</taxon>
        <taxon>Araneomorphae</taxon>
        <taxon>Entelegynae</taxon>
        <taxon>Araneoidea</taxon>
        <taxon>Araneidae</taxon>
        <taxon>Araneus</taxon>
    </lineage>
</organism>
<protein>
    <submittedName>
        <fullName evidence="1">Uncharacterized protein</fullName>
    </submittedName>
</protein>
<comment type="caution">
    <text evidence="1">The sequence shown here is derived from an EMBL/GenBank/DDBJ whole genome shotgun (WGS) entry which is preliminary data.</text>
</comment>
<dbReference type="OrthoDB" id="6777517at2759"/>
<reference evidence="1 2" key="1">
    <citation type="journal article" date="2019" name="Sci. Rep.">
        <title>Orb-weaving spider Araneus ventricosus genome elucidates the spidroin gene catalogue.</title>
        <authorList>
            <person name="Kono N."/>
            <person name="Nakamura H."/>
            <person name="Ohtoshi R."/>
            <person name="Moran D.A.P."/>
            <person name="Shinohara A."/>
            <person name="Yoshida Y."/>
            <person name="Fujiwara M."/>
            <person name="Mori M."/>
            <person name="Tomita M."/>
            <person name="Arakawa K."/>
        </authorList>
    </citation>
    <scope>NUCLEOTIDE SEQUENCE [LARGE SCALE GENOMIC DNA]</scope>
</reference>